<dbReference type="Proteomes" id="UP000228777">
    <property type="component" value="Unassembled WGS sequence"/>
</dbReference>
<evidence type="ECO:0000313" key="2">
    <source>
        <dbReference type="EMBL" id="PIU47044.1"/>
    </source>
</evidence>
<evidence type="ECO:0000256" key="1">
    <source>
        <dbReference type="SAM" id="Phobius"/>
    </source>
</evidence>
<dbReference type="AlphaFoldDB" id="A0A2M6Z3Q9"/>
<feature type="transmembrane region" description="Helical" evidence="1">
    <location>
        <begin position="5"/>
        <end position="24"/>
    </location>
</feature>
<proteinExistence type="predicted"/>
<sequence>MSVYYYIEMIIFGVILAGTGGLIYTSSALIIRVIGCVFLIFGAIVLFAALAGIIGEKKKQ</sequence>
<feature type="transmembrane region" description="Helical" evidence="1">
    <location>
        <begin position="30"/>
        <end position="54"/>
    </location>
</feature>
<keyword evidence="1" id="KW-0812">Transmembrane</keyword>
<protein>
    <submittedName>
        <fullName evidence="2">Uncharacterized protein</fullName>
    </submittedName>
</protein>
<accession>A0A2M6Z3Q9</accession>
<name>A0A2M6Z3Q9_9BACT</name>
<keyword evidence="1" id="KW-0472">Membrane</keyword>
<organism evidence="2 3">
    <name type="scientific">bacterium (Candidatus Gribaldobacteria) CG07_land_8_20_14_0_80_33_18</name>
    <dbReference type="NCBI Taxonomy" id="2014272"/>
    <lineage>
        <taxon>Bacteria</taxon>
        <taxon>Candidatus Gribaldobacteria</taxon>
    </lineage>
</organism>
<keyword evidence="1" id="KW-1133">Transmembrane helix</keyword>
<evidence type="ECO:0000313" key="3">
    <source>
        <dbReference type="Proteomes" id="UP000228777"/>
    </source>
</evidence>
<dbReference type="EMBL" id="PEWP01000018">
    <property type="protein sequence ID" value="PIU47044.1"/>
    <property type="molecule type" value="Genomic_DNA"/>
</dbReference>
<reference evidence="3" key="1">
    <citation type="submission" date="2017-09" db="EMBL/GenBank/DDBJ databases">
        <title>Depth-based differentiation of microbial function through sediment-hosted aquifers and enrichment of novel symbionts in the deep terrestrial subsurface.</title>
        <authorList>
            <person name="Probst A.J."/>
            <person name="Ladd B."/>
            <person name="Jarett J.K."/>
            <person name="Geller-Mcgrath D.E."/>
            <person name="Sieber C.M.K."/>
            <person name="Emerson J.B."/>
            <person name="Anantharaman K."/>
            <person name="Thomas B.C."/>
            <person name="Malmstrom R."/>
            <person name="Stieglmeier M."/>
            <person name="Klingl A."/>
            <person name="Woyke T."/>
            <person name="Ryan C.M."/>
            <person name="Banfield J.F."/>
        </authorList>
    </citation>
    <scope>NUCLEOTIDE SEQUENCE [LARGE SCALE GENOMIC DNA]</scope>
</reference>
<comment type="caution">
    <text evidence="2">The sequence shown here is derived from an EMBL/GenBank/DDBJ whole genome shotgun (WGS) entry which is preliminary data.</text>
</comment>
<gene>
    <name evidence="2" type="ORF">COS93_01065</name>
</gene>